<evidence type="ECO:0000313" key="3">
    <source>
        <dbReference type="EMBL" id="KGO05902.1"/>
    </source>
</evidence>
<dbReference type="RefSeq" id="WP_035324924.1">
    <property type="nucleotide sequence ID" value="NZ_CP015125.1"/>
</dbReference>
<keyword evidence="4" id="KW-1185">Reference proteome</keyword>
<dbReference type="PATRIC" id="fig|1300343.5.peg.1951"/>
<protein>
    <submittedName>
        <fullName evidence="3">Lipocalin</fullName>
    </submittedName>
</protein>
<dbReference type="KEGG" id="ddo:I597_1941"/>
<dbReference type="Proteomes" id="UP000030140">
    <property type="component" value="Unassembled WGS sequence"/>
</dbReference>
<feature type="chain" id="PRO_5001987192" evidence="1">
    <location>
        <begin position="23"/>
        <end position="161"/>
    </location>
</feature>
<comment type="caution">
    <text evidence="3">The sequence shown here is derived from an EMBL/GenBank/DDBJ whole genome shotgun (WGS) entry which is preliminary data.</text>
</comment>
<gene>
    <name evidence="3" type="ORF">NV36_02945</name>
</gene>
<evidence type="ECO:0000259" key="2">
    <source>
        <dbReference type="Pfam" id="PF13648"/>
    </source>
</evidence>
<dbReference type="InterPro" id="IPR024311">
    <property type="entry name" value="Lipocalin-like"/>
</dbReference>
<feature type="domain" description="Lipocalin-like" evidence="2">
    <location>
        <begin position="32"/>
        <end position="138"/>
    </location>
</feature>
<name>A0A0A2GRV9_9FLAO</name>
<keyword evidence="1" id="KW-0732">Signal</keyword>
<dbReference type="Pfam" id="PF13648">
    <property type="entry name" value="Lipocalin_4"/>
    <property type="match status" value="1"/>
</dbReference>
<organism evidence="3 4">
    <name type="scientific">Dokdonia donghaensis DSW-1</name>
    <dbReference type="NCBI Taxonomy" id="1300343"/>
    <lineage>
        <taxon>Bacteria</taxon>
        <taxon>Pseudomonadati</taxon>
        <taxon>Bacteroidota</taxon>
        <taxon>Flavobacteriia</taxon>
        <taxon>Flavobacteriales</taxon>
        <taxon>Flavobacteriaceae</taxon>
        <taxon>Dokdonia</taxon>
    </lineage>
</organism>
<dbReference type="EMBL" id="JSAQ01000001">
    <property type="protein sequence ID" value="KGO05902.1"/>
    <property type="molecule type" value="Genomic_DNA"/>
</dbReference>
<dbReference type="PROSITE" id="PS51257">
    <property type="entry name" value="PROKAR_LIPOPROTEIN"/>
    <property type="match status" value="1"/>
</dbReference>
<feature type="signal peptide" evidence="1">
    <location>
        <begin position="1"/>
        <end position="22"/>
    </location>
</feature>
<proteinExistence type="predicted"/>
<sequence length="161" mass="18253">MKYFKMSLLVIVLAVISSCSSTSVIRQSKKTLKGTWTLNDVSYDRVGTYNINLLNDASEDCMEGSTWRFIPNNNFGNYELSGASCDTEKRYFVWSIPNNEGDEMNYDILLKPTDAKMKSETNTGFRIAISYLSDNQLQMTQTVNVEGSPFKITMNFTKNAE</sequence>
<reference evidence="3 4" key="1">
    <citation type="submission" date="2014-10" db="EMBL/GenBank/DDBJ databases">
        <title>Draft genome sequence of the proteorhodopsin-containing marine bacterium Dokdonia donghaensis.</title>
        <authorList>
            <person name="Gomez-Consarnau L."/>
            <person name="Gonzalez J.M."/>
            <person name="Riedel T."/>
            <person name="Jaenicke S."/>
            <person name="Wagner-Doebler I."/>
            <person name="Fuhrman J.A."/>
        </authorList>
    </citation>
    <scope>NUCLEOTIDE SEQUENCE [LARGE SCALE GENOMIC DNA]</scope>
    <source>
        <strain evidence="3 4">DSW-1</strain>
    </source>
</reference>
<evidence type="ECO:0000313" key="4">
    <source>
        <dbReference type="Proteomes" id="UP000030140"/>
    </source>
</evidence>
<dbReference type="AlphaFoldDB" id="A0A0A2GRV9"/>
<dbReference type="OrthoDB" id="1121756at2"/>
<evidence type="ECO:0000256" key="1">
    <source>
        <dbReference type="SAM" id="SignalP"/>
    </source>
</evidence>
<accession>A0A0A2GRV9</accession>